<evidence type="ECO:0000313" key="9">
    <source>
        <dbReference type="Proteomes" id="UP000602653"/>
    </source>
</evidence>
<dbReference type="InterPro" id="IPR036097">
    <property type="entry name" value="HisK_dim/P_sf"/>
</dbReference>
<dbReference type="PANTHER" id="PTHR43547:SF2">
    <property type="entry name" value="HYBRID SIGNAL TRANSDUCTION HISTIDINE KINASE C"/>
    <property type="match status" value="1"/>
</dbReference>
<keyword evidence="5 8" id="KW-0808">Transferase</keyword>
<evidence type="ECO:0000256" key="6">
    <source>
        <dbReference type="ARBA" id="ARBA00023012"/>
    </source>
</evidence>
<gene>
    <name evidence="8" type="ORF">JTE88_03155</name>
</gene>
<dbReference type="SMART" id="SM00388">
    <property type="entry name" value="HisKA"/>
    <property type="match status" value="1"/>
</dbReference>
<proteinExistence type="predicted"/>
<evidence type="ECO:0000256" key="2">
    <source>
        <dbReference type="ARBA" id="ARBA00004236"/>
    </source>
</evidence>
<evidence type="ECO:0000313" key="8">
    <source>
        <dbReference type="EMBL" id="QRV02750.1"/>
    </source>
</evidence>
<dbReference type="CDD" id="cd00082">
    <property type="entry name" value="HisKA"/>
    <property type="match status" value="1"/>
</dbReference>
<dbReference type="Pfam" id="PF00512">
    <property type="entry name" value="HisKA"/>
    <property type="match status" value="1"/>
</dbReference>
<keyword evidence="4" id="KW-0597">Phosphoprotein</keyword>
<dbReference type="InterPro" id="IPR036890">
    <property type="entry name" value="HATPase_C_sf"/>
</dbReference>
<dbReference type="InterPro" id="IPR005467">
    <property type="entry name" value="His_kinase_dom"/>
</dbReference>
<dbReference type="PRINTS" id="PR00344">
    <property type="entry name" value="BCTRLSENSOR"/>
</dbReference>
<dbReference type="InterPro" id="IPR004358">
    <property type="entry name" value="Sig_transdc_His_kin-like_C"/>
</dbReference>
<protein>
    <recommendedName>
        <fullName evidence="3">histidine kinase</fullName>
        <ecNumber evidence="3">2.7.13.3</ecNumber>
    </recommendedName>
</protein>
<dbReference type="PANTHER" id="PTHR43547">
    <property type="entry name" value="TWO-COMPONENT HISTIDINE KINASE"/>
    <property type="match status" value="1"/>
</dbReference>
<dbReference type="EMBL" id="CP070228">
    <property type="protein sequence ID" value="QRV02750.1"/>
    <property type="molecule type" value="Genomic_DNA"/>
</dbReference>
<evidence type="ECO:0000256" key="3">
    <source>
        <dbReference type="ARBA" id="ARBA00012438"/>
    </source>
</evidence>
<dbReference type="InterPro" id="IPR003594">
    <property type="entry name" value="HATPase_dom"/>
</dbReference>
<dbReference type="GO" id="GO:0016301">
    <property type="term" value="F:kinase activity"/>
    <property type="evidence" value="ECO:0007669"/>
    <property type="project" value="UniProtKB-KW"/>
</dbReference>
<dbReference type="SUPFAM" id="SSF55874">
    <property type="entry name" value="ATPase domain of HSP90 chaperone/DNA topoisomerase II/histidine kinase"/>
    <property type="match status" value="1"/>
</dbReference>
<dbReference type="Pfam" id="PF02518">
    <property type="entry name" value="HATPase_c"/>
    <property type="match status" value="1"/>
</dbReference>
<evidence type="ECO:0000256" key="5">
    <source>
        <dbReference type="ARBA" id="ARBA00022777"/>
    </source>
</evidence>
<dbReference type="Gene3D" id="1.10.287.130">
    <property type="match status" value="1"/>
</dbReference>
<dbReference type="Gene3D" id="3.30.565.10">
    <property type="entry name" value="Histidine kinase-like ATPase, C-terminal domain"/>
    <property type="match status" value="1"/>
</dbReference>
<sequence length="270" mass="29678">MVILLVTLTTLCGISAVMWLWTYRLLRKTRQQNATLQQRVLSNLVSPAYLSHEIRTPLTVIKGASEILTTGDLGPISSVQRQFLNTIAENSATACALAEDFLVLFRMEKSLATVDLVKIDLRQLIREAVHEFRIMHPCDIRLDNHGAPIFVEADPRMLKQVVWNLLTNSIRHGGKNVQTFIRVSSDDGIALVVVEDNGKGITARPSSPQASPSALEVHDDLPQAGSGIGMKVVDHIIAAHRGRLIIDTVLGSGTQVLIQLPIHGTHSFFC</sequence>
<keyword evidence="5 8" id="KW-0418">Kinase</keyword>
<keyword evidence="6" id="KW-0902">Two-component regulatory system</keyword>
<dbReference type="EC" id="2.7.13.3" evidence="3"/>
<evidence type="ECO:0000256" key="4">
    <source>
        <dbReference type="ARBA" id="ARBA00022553"/>
    </source>
</evidence>
<accession>A0ABX7IKV7</accession>
<dbReference type="SMART" id="SM00387">
    <property type="entry name" value="HATPase_c"/>
    <property type="match status" value="1"/>
</dbReference>
<comment type="subcellular location">
    <subcellularLocation>
        <location evidence="2">Cell membrane</location>
    </subcellularLocation>
</comment>
<evidence type="ECO:0000259" key="7">
    <source>
        <dbReference type="PROSITE" id="PS50109"/>
    </source>
</evidence>
<name>A0ABX7IKV7_9ACTO</name>
<keyword evidence="9" id="KW-1185">Reference proteome</keyword>
<organism evidence="8 9">
    <name type="scientific">Arcanobacterium phocisimile</name>
    <dbReference type="NCBI Taxonomy" id="1302235"/>
    <lineage>
        <taxon>Bacteria</taxon>
        <taxon>Bacillati</taxon>
        <taxon>Actinomycetota</taxon>
        <taxon>Actinomycetes</taxon>
        <taxon>Actinomycetales</taxon>
        <taxon>Actinomycetaceae</taxon>
        <taxon>Arcanobacterium</taxon>
    </lineage>
</organism>
<feature type="domain" description="Histidine kinase" evidence="7">
    <location>
        <begin position="49"/>
        <end position="264"/>
    </location>
</feature>
<evidence type="ECO:0000256" key="1">
    <source>
        <dbReference type="ARBA" id="ARBA00000085"/>
    </source>
</evidence>
<dbReference type="SUPFAM" id="SSF47384">
    <property type="entry name" value="Homodimeric domain of signal transducing histidine kinase"/>
    <property type="match status" value="1"/>
</dbReference>
<dbReference type="Proteomes" id="UP000602653">
    <property type="component" value="Chromosome"/>
</dbReference>
<reference evidence="8 9" key="1">
    <citation type="submission" date="2021-02" db="EMBL/GenBank/DDBJ databases">
        <title>Complete Genome Sequence of Arcanobacterium phocisimile strain DSM 26142T from a harbour seal.</title>
        <authorList>
            <person name="Borowiak M."/>
            <person name="Alssahen M."/>
            <person name="Malorny B."/>
            <person name="Laemmler C."/>
            <person name="Siebert U."/>
            <person name="Ploetz M."/>
            <person name="Abdulmawjood A."/>
        </authorList>
    </citation>
    <scope>NUCLEOTIDE SEQUENCE [LARGE SCALE GENOMIC DNA]</scope>
    <source>
        <strain evidence="8 9">DSM 26142</strain>
    </source>
</reference>
<dbReference type="PROSITE" id="PS50109">
    <property type="entry name" value="HIS_KIN"/>
    <property type="match status" value="1"/>
</dbReference>
<dbReference type="InterPro" id="IPR003661">
    <property type="entry name" value="HisK_dim/P_dom"/>
</dbReference>
<comment type="catalytic activity">
    <reaction evidence="1">
        <text>ATP + protein L-histidine = ADP + protein N-phospho-L-histidine.</text>
        <dbReference type="EC" id="2.7.13.3"/>
    </reaction>
</comment>